<accession>A0A811NFM9</accession>
<keyword evidence="2" id="KW-1185">Reference proteome</keyword>
<protein>
    <submittedName>
        <fullName evidence="1">Uncharacterized protein</fullName>
    </submittedName>
</protein>
<organism evidence="1 2">
    <name type="scientific">Miscanthus lutarioriparius</name>
    <dbReference type="NCBI Taxonomy" id="422564"/>
    <lineage>
        <taxon>Eukaryota</taxon>
        <taxon>Viridiplantae</taxon>
        <taxon>Streptophyta</taxon>
        <taxon>Embryophyta</taxon>
        <taxon>Tracheophyta</taxon>
        <taxon>Spermatophyta</taxon>
        <taxon>Magnoliopsida</taxon>
        <taxon>Liliopsida</taxon>
        <taxon>Poales</taxon>
        <taxon>Poaceae</taxon>
        <taxon>PACMAD clade</taxon>
        <taxon>Panicoideae</taxon>
        <taxon>Andropogonodae</taxon>
        <taxon>Andropogoneae</taxon>
        <taxon>Saccharinae</taxon>
        <taxon>Miscanthus</taxon>
    </lineage>
</organism>
<proteinExistence type="predicted"/>
<gene>
    <name evidence="1" type="ORF">NCGR_LOCUS15722</name>
</gene>
<dbReference type="EMBL" id="CAJGYO010000004">
    <property type="protein sequence ID" value="CAD6223300.1"/>
    <property type="molecule type" value="Genomic_DNA"/>
</dbReference>
<dbReference type="AlphaFoldDB" id="A0A811NFM9"/>
<evidence type="ECO:0000313" key="2">
    <source>
        <dbReference type="Proteomes" id="UP000604825"/>
    </source>
</evidence>
<dbReference type="Proteomes" id="UP000604825">
    <property type="component" value="Unassembled WGS sequence"/>
</dbReference>
<evidence type="ECO:0000313" key="1">
    <source>
        <dbReference type="EMBL" id="CAD6223300.1"/>
    </source>
</evidence>
<comment type="caution">
    <text evidence="1">The sequence shown here is derived from an EMBL/GenBank/DDBJ whole genome shotgun (WGS) entry which is preliminary data.</text>
</comment>
<sequence length="94" mass="10715">MAQTYRELFGYKTDATEEIEAISIWVHIQTHRMIRTVRLVHRHTINQKGTAGDKAMYNTSPANVHFNIDIHIPIRGPGPPARSINQKMALGMHL</sequence>
<reference evidence="1" key="1">
    <citation type="submission" date="2020-10" db="EMBL/GenBank/DDBJ databases">
        <authorList>
            <person name="Han B."/>
            <person name="Lu T."/>
            <person name="Zhao Q."/>
            <person name="Huang X."/>
            <person name="Zhao Y."/>
        </authorList>
    </citation>
    <scope>NUCLEOTIDE SEQUENCE</scope>
</reference>
<name>A0A811NFM9_9POAL</name>